<name>A0A836YWT6_9LACO</name>
<dbReference type="RefSeq" id="WP_034534196.1">
    <property type="nucleotide sequence ID" value="NZ_AZBY01000006.1"/>
</dbReference>
<dbReference type="EMBL" id="AZBY01000006">
    <property type="protein sequence ID" value="KDB01172.1"/>
    <property type="molecule type" value="Genomic_DNA"/>
</dbReference>
<keyword evidence="1" id="KW-1133">Transmembrane helix</keyword>
<gene>
    <name evidence="2" type="ORF">LAKU_6c00300</name>
</gene>
<keyword evidence="1" id="KW-0812">Transmembrane</keyword>
<dbReference type="Proteomes" id="UP000026921">
    <property type="component" value="Unassembled WGS sequence"/>
</dbReference>
<evidence type="ECO:0000313" key="2">
    <source>
        <dbReference type="EMBL" id="KDB01172.1"/>
    </source>
</evidence>
<dbReference type="AlphaFoldDB" id="A0A836YWT6"/>
<evidence type="ECO:0000256" key="1">
    <source>
        <dbReference type="SAM" id="Phobius"/>
    </source>
</evidence>
<keyword evidence="1" id="KW-0472">Membrane</keyword>
<accession>A0A836YWT6</accession>
<protein>
    <submittedName>
        <fullName evidence="2">Uncharacterized protein</fullName>
    </submittedName>
</protein>
<reference evidence="2 3" key="1">
    <citation type="journal article" date="2015" name="Stand. Genomic Sci.">
        <title>High quality draft genome of Lactobacillus kunkeei EFB6, isolated from a German European foulbrood outbreak of honeybees.</title>
        <authorList>
            <person name="Djukic M."/>
            <person name="Poehlein A."/>
            <person name="Strauss J."/>
            <person name="Tann F.J."/>
            <person name="Leimbach A."/>
            <person name="Hoppert M."/>
            <person name="Daniel R."/>
        </authorList>
    </citation>
    <scope>NUCLEOTIDE SEQUENCE [LARGE SCALE GENOMIC DNA]</scope>
    <source>
        <strain evidence="2 3">EFB6</strain>
    </source>
</reference>
<comment type="caution">
    <text evidence="2">The sequence shown here is derived from an EMBL/GenBank/DDBJ whole genome shotgun (WGS) entry which is preliminary data.</text>
</comment>
<proteinExistence type="predicted"/>
<feature type="transmembrane region" description="Helical" evidence="1">
    <location>
        <begin position="40"/>
        <end position="59"/>
    </location>
</feature>
<organism evidence="2 3">
    <name type="scientific">Apilactobacillus kunkeei EFB6</name>
    <dbReference type="NCBI Taxonomy" id="1419324"/>
    <lineage>
        <taxon>Bacteria</taxon>
        <taxon>Bacillati</taxon>
        <taxon>Bacillota</taxon>
        <taxon>Bacilli</taxon>
        <taxon>Lactobacillales</taxon>
        <taxon>Lactobacillaceae</taxon>
        <taxon>Apilactobacillus</taxon>
    </lineage>
</organism>
<evidence type="ECO:0000313" key="3">
    <source>
        <dbReference type="Proteomes" id="UP000026921"/>
    </source>
</evidence>
<feature type="transmembrane region" description="Helical" evidence="1">
    <location>
        <begin position="9"/>
        <end position="28"/>
    </location>
</feature>
<sequence>MLDGNRKKIFIVADLVLTFLIAASAGYLSGKFNFSSSQNIIATIAVVIIISTITHIIRLKMNDKQKKK</sequence>